<accession>A0A915Z4U8</accession>
<dbReference type="Proteomes" id="UP000684084">
    <property type="component" value="Unassembled WGS sequence"/>
</dbReference>
<evidence type="ECO:0000313" key="2">
    <source>
        <dbReference type="Proteomes" id="UP000684084"/>
    </source>
</evidence>
<comment type="caution">
    <text evidence="1">The sequence shown here is derived from an EMBL/GenBank/DDBJ whole genome shotgun (WGS) entry which is preliminary data.</text>
</comment>
<dbReference type="OrthoDB" id="10530296at2759"/>
<name>A0A915Z4U8_9GLOM</name>
<organism evidence="1 2">
    <name type="scientific">Rhizophagus irregularis</name>
    <dbReference type="NCBI Taxonomy" id="588596"/>
    <lineage>
        <taxon>Eukaryota</taxon>
        <taxon>Fungi</taxon>
        <taxon>Fungi incertae sedis</taxon>
        <taxon>Mucoromycota</taxon>
        <taxon>Glomeromycotina</taxon>
        <taxon>Glomeromycetes</taxon>
        <taxon>Glomerales</taxon>
        <taxon>Glomeraceae</taxon>
        <taxon>Rhizophagus</taxon>
    </lineage>
</organism>
<sequence length="68" mass="8174">MYNNIRYVSSLKSSSLQSSLQFLFFASLNKHIKVYQFPNFIFLHDDSLYIVKIHMRYFPAMGRTAERY</sequence>
<gene>
    <name evidence="1" type="ORF">CHRIB12_LOCUS8545</name>
</gene>
<proteinExistence type="predicted"/>
<dbReference type="EMBL" id="CAGKOT010000016">
    <property type="protein sequence ID" value="CAB5361245.1"/>
    <property type="molecule type" value="Genomic_DNA"/>
</dbReference>
<evidence type="ECO:0000313" key="1">
    <source>
        <dbReference type="EMBL" id="CAB5361245.1"/>
    </source>
</evidence>
<reference evidence="1" key="1">
    <citation type="submission" date="2020-05" db="EMBL/GenBank/DDBJ databases">
        <authorList>
            <person name="Rincon C."/>
            <person name="Sanders R I."/>
            <person name="Robbins C."/>
            <person name="Chaturvedi A."/>
        </authorList>
    </citation>
    <scope>NUCLEOTIDE SEQUENCE</scope>
    <source>
        <strain evidence="1">CHB12</strain>
    </source>
</reference>
<protein>
    <submittedName>
        <fullName evidence="1">Uncharacterized protein</fullName>
    </submittedName>
</protein>
<dbReference type="AlphaFoldDB" id="A0A915Z4U8"/>